<feature type="transmembrane region" description="Helical" evidence="7">
    <location>
        <begin position="249"/>
        <end position="270"/>
    </location>
</feature>
<dbReference type="Gene3D" id="1.10.3720.10">
    <property type="entry name" value="MetI-like"/>
    <property type="match status" value="1"/>
</dbReference>
<evidence type="ECO:0000256" key="3">
    <source>
        <dbReference type="ARBA" id="ARBA00022475"/>
    </source>
</evidence>
<feature type="transmembrane region" description="Helical" evidence="7">
    <location>
        <begin position="25"/>
        <end position="51"/>
    </location>
</feature>
<gene>
    <name evidence="9" type="ORF">AM506_06990</name>
</gene>
<evidence type="ECO:0000256" key="1">
    <source>
        <dbReference type="ARBA" id="ARBA00004651"/>
    </source>
</evidence>
<keyword evidence="6 7" id="KW-0472">Membrane</keyword>
<accession>A0A0N8GH54</accession>
<keyword evidence="2" id="KW-0813">Transport</keyword>
<evidence type="ECO:0000256" key="6">
    <source>
        <dbReference type="ARBA" id="ARBA00023136"/>
    </source>
</evidence>
<feature type="transmembrane region" description="Helical" evidence="7">
    <location>
        <begin position="282"/>
        <end position="306"/>
    </location>
</feature>
<name>A0A0N8GH54_9BACI</name>
<dbReference type="InterPro" id="IPR000515">
    <property type="entry name" value="MetI-like"/>
</dbReference>
<evidence type="ECO:0000256" key="2">
    <source>
        <dbReference type="ARBA" id="ARBA00022448"/>
    </source>
</evidence>
<dbReference type="Proteomes" id="UP000050398">
    <property type="component" value="Unassembled WGS sequence"/>
</dbReference>
<evidence type="ECO:0000256" key="5">
    <source>
        <dbReference type="ARBA" id="ARBA00022989"/>
    </source>
</evidence>
<evidence type="ECO:0000256" key="7">
    <source>
        <dbReference type="SAM" id="Phobius"/>
    </source>
</evidence>
<evidence type="ECO:0000259" key="8">
    <source>
        <dbReference type="Pfam" id="PF00528"/>
    </source>
</evidence>
<feature type="transmembrane region" description="Helical" evidence="7">
    <location>
        <begin position="185"/>
        <end position="204"/>
    </location>
</feature>
<evidence type="ECO:0000313" key="10">
    <source>
        <dbReference type="Proteomes" id="UP000050398"/>
    </source>
</evidence>
<sequence>MKSLSQNVIIGLKDKGAFLLKRFQVVGLPIQFLLTCIGLYLFSGAGSLLAYDTELVIMLGKYLQTLQEIGREMLHPTSIIFKVGDPMDYKSYSLYPLFFQLFGYSFSLLVLAFFLAAITSSLVSYLFMFLPKRVYRICFRLLDSLDSLPDVMIIVIIQLFIIWFFKKTDILLFDIYTLGDEKIYLLPIICLSIMPIAFLTKHFIFQLREEEEKPYVEYSYSKGFSKAYTIWVHLFQNVWLHFYFHIKPIFLLMLSNLLIIEILFNINGFMNVLLDVSRNTPSAFFVGMLMIYIPFFLIFTLGAVFLKKWLSGEEVSS</sequence>
<keyword evidence="5 7" id="KW-1133">Transmembrane helix</keyword>
<protein>
    <recommendedName>
        <fullName evidence="8">ABC transmembrane type-1 domain-containing protein</fullName>
    </recommendedName>
</protein>
<dbReference type="InterPro" id="IPR035906">
    <property type="entry name" value="MetI-like_sf"/>
</dbReference>
<reference evidence="9 10" key="1">
    <citation type="submission" date="2015-08" db="EMBL/GenBank/DDBJ databases">
        <title>Draft Genome Sequence of Bacillus vietnamensis UCD-SED5.</title>
        <authorList>
            <person name="Lee R.D."/>
            <person name="Jospin G."/>
            <person name="Lang J.M."/>
            <person name="Coil D.A."/>
            <person name="Eisen J.A."/>
        </authorList>
    </citation>
    <scope>NUCLEOTIDE SEQUENCE [LARGE SCALE GENOMIC DNA]</scope>
    <source>
        <strain evidence="9 10">UCD-SED5</strain>
    </source>
</reference>
<comment type="caution">
    <text evidence="9">The sequence shown here is derived from an EMBL/GenBank/DDBJ whole genome shotgun (WGS) entry which is preliminary data.</text>
</comment>
<proteinExistence type="predicted"/>
<dbReference type="PANTHER" id="PTHR30465:SF44">
    <property type="entry name" value="ABC-TYPE DIPEPTIDE_OLIGOPEPTIDE TRANSPORT SYSTEM, PERMEASE COMPONENT"/>
    <property type="match status" value="1"/>
</dbReference>
<comment type="subcellular location">
    <subcellularLocation>
        <location evidence="1">Cell membrane</location>
        <topology evidence="1">Multi-pass membrane protein</topology>
    </subcellularLocation>
</comment>
<dbReference type="CDD" id="cd06261">
    <property type="entry name" value="TM_PBP2"/>
    <property type="match status" value="1"/>
</dbReference>
<evidence type="ECO:0000256" key="4">
    <source>
        <dbReference type="ARBA" id="ARBA00022692"/>
    </source>
</evidence>
<dbReference type="EMBL" id="LIXZ01000004">
    <property type="protein sequence ID" value="KPL60346.1"/>
    <property type="molecule type" value="Genomic_DNA"/>
</dbReference>
<organism evidence="9 10">
    <name type="scientific">Rossellomorea vietnamensis</name>
    <dbReference type="NCBI Taxonomy" id="218284"/>
    <lineage>
        <taxon>Bacteria</taxon>
        <taxon>Bacillati</taxon>
        <taxon>Bacillota</taxon>
        <taxon>Bacilli</taxon>
        <taxon>Bacillales</taxon>
        <taxon>Bacillaceae</taxon>
        <taxon>Rossellomorea</taxon>
    </lineage>
</organism>
<dbReference type="PATRIC" id="fig|218284.4.peg.2898"/>
<dbReference type="PANTHER" id="PTHR30465">
    <property type="entry name" value="INNER MEMBRANE ABC TRANSPORTER"/>
    <property type="match status" value="1"/>
</dbReference>
<dbReference type="GO" id="GO:0005886">
    <property type="term" value="C:plasma membrane"/>
    <property type="evidence" value="ECO:0007669"/>
    <property type="project" value="UniProtKB-SubCell"/>
</dbReference>
<evidence type="ECO:0000313" key="9">
    <source>
        <dbReference type="EMBL" id="KPL60346.1"/>
    </source>
</evidence>
<feature type="transmembrane region" description="Helical" evidence="7">
    <location>
        <begin position="148"/>
        <end position="165"/>
    </location>
</feature>
<keyword evidence="3" id="KW-1003">Cell membrane</keyword>
<feature type="domain" description="ABC transmembrane type-1" evidence="8">
    <location>
        <begin position="124"/>
        <end position="308"/>
    </location>
</feature>
<dbReference type="AlphaFoldDB" id="A0A0N8GH54"/>
<feature type="transmembrane region" description="Helical" evidence="7">
    <location>
        <begin position="101"/>
        <end position="127"/>
    </location>
</feature>
<dbReference type="SUPFAM" id="SSF161098">
    <property type="entry name" value="MetI-like"/>
    <property type="match status" value="1"/>
</dbReference>
<dbReference type="GO" id="GO:0055085">
    <property type="term" value="P:transmembrane transport"/>
    <property type="evidence" value="ECO:0007669"/>
    <property type="project" value="InterPro"/>
</dbReference>
<keyword evidence="4 7" id="KW-0812">Transmembrane</keyword>
<dbReference type="Pfam" id="PF00528">
    <property type="entry name" value="BPD_transp_1"/>
    <property type="match status" value="1"/>
</dbReference>